<evidence type="ECO:0000256" key="4">
    <source>
        <dbReference type="ARBA" id="ARBA00011245"/>
    </source>
</evidence>
<organism evidence="12 13">
    <name type="scientific">Mariniphaga anaerophila</name>
    <dbReference type="NCBI Taxonomy" id="1484053"/>
    <lineage>
        <taxon>Bacteria</taxon>
        <taxon>Pseudomonadati</taxon>
        <taxon>Bacteroidota</taxon>
        <taxon>Bacteroidia</taxon>
        <taxon>Marinilabiliales</taxon>
        <taxon>Prolixibacteraceae</taxon>
        <taxon>Mariniphaga</taxon>
    </lineage>
</organism>
<dbReference type="Gene3D" id="2.60.120.260">
    <property type="entry name" value="Galactose-binding domain-like"/>
    <property type="match status" value="1"/>
</dbReference>
<dbReference type="InterPro" id="IPR011013">
    <property type="entry name" value="Gal_mutarotase_sf_dom"/>
</dbReference>
<evidence type="ECO:0000256" key="10">
    <source>
        <dbReference type="RuleBase" id="RU361154"/>
    </source>
</evidence>
<comment type="similarity">
    <text evidence="3 10">Belongs to the glycosyl hydrolase 2 family.</text>
</comment>
<name>A0A1M5FK54_9BACT</name>
<dbReference type="SUPFAM" id="SSF49785">
    <property type="entry name" value="Galactose-binding domain-like"/>
    <property type="match status" value="1"/>
</dbReference>
<dbReference type="InterPro" id="IPR006104">
    <property type="entry name" value="Glyco_hydro_2_N"/>
</dbReference>
<dbReference type="Pfam" id="PF16353">
    <property type="entry name" value="LacZ_4"/>
    <property type="match status" value="1"/>
</dbReference>
<dbReference type="SUPFAM" id="SSF74650">
    <property type="entry name" value="Galactose mutarotase-like"/>
    <property type="match status" value="1"/>
</dbReference>
<dbReference type="InterPro" id="IPR013783">
    <property type="entry name" value="Ig-like_fold"/>
</dbReference>
<dbReference type="InterPro" id="IPR017853">
    <property type="entry name" value="GH"/>
</dbReference>
<dbReference type="Pfam" id="PF02837">
    <property type="entry name" value="Glyco_hydro_2_N"/>
    <property type="match status" value="1"/>
</dbReference>
<keyword evidence="6 10" id="KW-0378">Hydrolase</keyword>
<evidence type="ECO:0000256" key="9">
    <source>
        <dbReference type="ARBA" id="ARBA00032230"/>
    </source>
</evidence>
<evidence type="ECO:0000313" key="13">
    <source>
        <dbReference type="Proteomes" id="UP000184164"/>
    </source>
</evidence>
<sequence>MTDSRILVTILSLILTWGGTTQLTSAQQTDWENQHIFRINKEEPHATLMPFPTEEMAQTKERLESPYCRLLNGQWKFCYVGNPDEAVNGFEETLFDDGGWDNITVPSNWQIEGYGVPLYTNTDYPFHVDPPKVMGTPRKDFTNYSEDARNPVGMYRRFFDIPRDWDGREVLLTFNGVKSAFYLWINGKFIGYSQDSRTPAEFNITKALKAGRNLIAVKVFQNCDGSYLEDQDTWRLHGIFRDVVLWSSAPADIKDIFIRPTLKNNYKDGILDVELEILNRTNKKENIYVEAEISGYGYQQTLQTQYHQINALKKERLLLKFQDIQDVKQWSAEIPNLYGLTINLRDRKKNLIGSYYKKIGFRTSEIQKGQLLINGQPILIKGINRHDHNMHTGYYVSEKQMLEEIKLMKQININAVRTSHYPNDPRFIELCDEYGLYVWDEANIESHGMGYGKSSLAKDTTWKAAHIDRIRNLIERDKNNPSVVVWSMGNEAGDGINFQEASKWIKERDPSRPVHYEIARKGHSPESHVDMLSEMYMTPWDLKDYCGTVKDLPEHERKPAILCEYSFARGNSNGNLKEYWEIFNTEKYAQGGFIWDWADKSLVKTQINQGNISSYYTIGGDYGDIPNSSGFAMCGILMPDFSWTPKVPEVFKVYQNVELKDYSYTDGVLFLDIKNNFFFKDLVGLLMNWQLTENGKEIATGVLEMPSIQPSSVKTLQLALQKLKIKSSAEYHFRMEWCLSEDTPWASSKHVIAWEQVELDWSERNFMRAEQSKNRDLTISQTDKELSISTGEIDYVFDKLSGHISSIKANKLELLSSPIHLHFWRPGTSNDEGMGDVHKKMEVWKKAGERSTVNHFDISELNNGIKLIMDVSIPVGNTKAIIEYIVYETGELLINLNLDVENDLPMLACAGFQGDMANKYHDWSWFGKGPHENYWDRKEGAWIGIFRGTVDESFFNYLEPQESGNRCDIRWASFTNTDSLNTGLRFDAVNQKLLEVSASPYSSDNIENARHPHELKKRDCFTFNISLHQMGLGGIAGWGPQPLEKYRLKSGKNYVMSFLLSPISD</sequence>
<evidence type="ECO:0000256" key="6">
    <source>
        <dbReference type="ARBA" id="ARBA00022801"/>
    </source>
</evidence>
<dbReference type="Proteomes" id="UP000184164">
    <property type="component" value="Unassembled WGS sequence"/>
</dbReference>
<dbReference type="Gene3D" id="2.70.98.10">
    <property type="match status" value="1"/>
</dbReference>
<dbReference type="Pfam" id="PF00703">
    <property type="entry name" value="Glyco_hydro_2"/>
    <property type="match status" value="1"/>
</dbReference>
<dbReference type="STRING" id="1484053.SAMN05444274_11313"/>
<protein>
    <recommendedName>
        <fullName evidence="5 10">Beta-galactosidase</fullName>
        <ecNumber evidence="5 10">3.2.1.23</ecNumber>
    </recommendedName>
    <alternativeName>
        <fullName evidence="9 10">Lactase</fullName>
    </alternativeName>
</protein>
<keyword evidence="7" id="KW-0106">Calcium</keyword>
<gene>
    <name evidence="12" type="ORF">SAMN05444274_11313</name>
</gene>
<dbReference type="PANTHER" id="PTHR46323:SF2">
    <property type="entry name" value="BETA-GALACTOSIDASE"/>
    <property type="match status" value="1"/>
</dbReference>
<dbReference type="InterPro" id="IPR004199">
    <property type="entry name" value="B-gal_small/dom_5"/>
</dbReference>
<dbReference type="InterPro" id="IPR014718">
    <property type="entry name" value="GH-type_carb-bd"/>
</dbReference>
<dbReference type="Pfam" id="PF02836">
    <property type="entry name" value="Glyco_hydro_2_C"/>
    <property type="match status" value="1"/>
</dbReference>
<evidence type="ECO:0000256" key="1">
    <source>
        <dbReference type="ARBA" id="ARBA00001412"/>
    </source>
</evidence>
<dbReference type="InterPro" id="IPR006102">
    <property type="entry name" value="Ig-like_GH2"/>
</dbReference>
<comment type="catalytic activity">
    <reaction evidence="1 10">
        <text>Hydrolysis of terminal non-reducing beta-D-galactose residues in beta-D-galactosides.</text>
        <dbReference type="EC" id="3.2.1.23"/>
    </reaction>
</comment>
<evidence type="ECO:0000256" key="3">
    <source>
        <dbReference type="ARBA" id="ARBA00007401"/>
    </source>
</evidence>
<dbReference type="InterPro" id="IPR036156">
    <property type="entry name" value="Beta-gal/glucu_dom_sf"/>
</dbReference>
<dbReference type="GO" id="GO:0005990">
    <property type="term" value="P:lactose catabolic process"/>
    <property type="evidence" value="ECO:0007669"/>
    <property type="project" value="TreeGrafter"/>
</dbReference>
<dbReference type="InterPro" id="IPR008979">
    <property type="entry name" value="Galactose-bd-like_sf"/>
</dbReference>
<dbReference type="PRINTS" id="PR00132">
    <property type="entry name" value="GLHYDRLASE2"/>
</dbReference>
<dbReference type="GO" id="GO:0004565">
    <property type="term" value="F:beta-galactosidase activity"/>
    <property type="evidence" value="ECO:0007669"/>
    <property type="project" value="UniProtKB-EC"/>
</dbReference>
<evidence type="ECO:0000256" key="5">
    <source>
        <dbReference type="ARBA" id="ARBA00012756"/>
    </source>
</evidence>
<feature type="domain" description="Beta galactosidase small chain/" evidence="11">
    <location>
        <begin position="787"/>
        <end position="1061"/>
    </location>
</feature>
<evidence type="ECO:0000256" key="8">
    <source>
        <dbReference type="ARBA" id="ARBA00023295"/>
    </source>
</evidence>
<keyword evidence="13" id="KW-1185">Reference proteome</keyword>
<dbReference type="GO" id="GO:0009341">
    <property type="term" value="C:beta-galactosidase complex"/>
    <property type="evidence" value="ECO:0007669"/>
    <property type="project" value="InterPro"/>
</dbReference>
<dbReference type="EMBL" id="FQUM01000013">
    <property type="protein sequence ID" value="SHF91824.1"/>
    <property type="molecule type" value="Genomic_DNA"/>
</dbReference>
<evidence type="ECO:0000256" key="2">
    <source>
        <dbReference type="ARBA" id="ARBA00001913"/>
    </source>
</evidence>
<dbReference type="SUPFAM" id="SSF51445">
    <property type="entry name" value="(Trans)glycosidases"/>
    <property type="match status" value="1"/>
</dbReference>
<comment type="subunit">
    <text evidence="4">Monomer.</text>
</comment>
<dbReference type="InterPro" id="IPR032312">
    <property type="entry name" value="LacZ_4"/>
</dbReference>
<dbReference type="AlphaFoldDB" id="A0A1M5FK54"/>
<dbReference type="EC" id="3.2.1.23" evidence="5 10"/>
<evidence type="ECO:0000259" key="11">
    <source>
        <dbReference type="SMART" id="SM01038"/>
    </source>
</evidence>
<evidence type="ECO:0000313" key="12">
    <source>
        <dbReference type="EMBL" id="SHF91824.1"/>
    </source>
</evidence>
<reference evidence="12 13" key="1">
    <citation type="submission" date="2016-11" db="EMBL/GenBank/DDBJ databases">
        <authorList>
            <person name="Jaros S."/>
            <person name="Januszkiewicz K."/>
            <person name="Wedrychowicz H."/>
        </authorList>
    </citation>
    <scope>NUCLEOTIDE SEQUENCE [LARGE SCALE GENOMIC DNA]</scope>
    <source>
        <strain evidence="12 13">DSM 26910</strain>
    </source>
</reference>
<dbReference type="PANTHER" id="PTHR46323">
    <property type="entry name" value="BETA-GALACTOSIDASE"/>
    <property type="match status" value="1"/>
</dbReference>
<dbReference type="InterPro" id="IPR006103">
    <property type="entry name" value="Glyco_hydro_2_cat"/>
</dbReference>
<dbReference type="OrthoDB" id="9801077at2"/>
<dbReference type="InterPro" id="IPR050347">
    <property type="entry name" value="Bact_Beta-galactosidase"/>
</dbReference>
<keyword evidence="8 10" id="KW-0326">Glycosidase</keyword>
<dbReference type="RefSeq" id="WP_073003338.1">
    <property type="nucleotide sequence ID" value="NZ_FQUM01000013.1"/>
</dbReference>
<proteinExistence type="inferred from homology"/>
<dbReference type="InterPro" id="IPR006101">
    <property type="entry name" value="Glyco_hydro_2"/>
</dbReference>
<dbReference type="Gene3D" id="3.20.20.80">
    <property type="entry name" value="Glycosidases"/>
    <property type="match status" value="1"/>
</dbReference>
<dbReference type="InterPro" id="IPR023230">
    <property type="entry name" value="Glyco_hydro_2_CS"/>
</dbReference>
<dbReference type="GO" id="GO:0030246">
    <property type="term" value="F:carbohydrate binding"/>
    <property type="evidence" value="ECO:0007669"/>
    <property type="project" value="InterPro"/>
</dbReference>
<dbReference type="SMART" id="SM01038">
    <property type="entry name" value="Bgal_small_N"/>
    <property type="match status" value="1"/>
</dbReference>
<dbReference type="SUPFAM" id="SSF49303">
    <property type="entry name" value="beta-Galactosidase/glucuronidase domain"/>
    <property type="match status" value="2"/>
</dbReference>
<dbReference type="Gene3D" id="2.60.40.10">
    <property type="entry name" value="Immunoglobulins"/>
    <property type="match status" value="2"/>
</dbReference>
<accession>A0A1M5FK54</accession>
<dbReference type="Pfam" id="PF02929">
    <property type="entry name" value="Bgal_small_N"/>
    <property type="match status" value="1"/>
</dbReference>
<comment type="cofactor">
    <cofactor evidence="2">
        <name>Ca(2+)</name>
        <dbReference type="ChEBI" id="CHEBI:29108"/>
    </cofactor>
</comment>
<evidence type="ECO:0000256" key="7">
    <source>
        <dbReference type="ARBA" id="ARBA00022837"/>
    </source>
</evidence>
<dbReference type="PROSITE" id="PS00719">
    <property type="entry name" value="GLYCOSYL_HYDROL_F2_1"/>
    <property type="match status" value="1"/>
</dbReference>